<keyword evidence="2" id="KW-1185">Reference proteome</keyword>
<gene>
    <name evidence="1" type="ORF">FRY98_01975</name>
</gene>
<evidence type="ECO:0000313" key="2">
    <source>
        <dbReference type="Proteomes" id="UP000325218"/>
    </source>
</evidence>
<accession>A0A5D0CWW0</accession>
<dbReference type="EMBL" id="VSDO01000001">
    <property type="protein sequence ID" value="TYA14479.1"/>
    <property type="molecule type" value="Genomic_DNA"/>
</dbReference>
<reference evidence="1 2" key="1">
    <citation type="submission" date="2019-08" db="EMBL/GenBank/DDBJ databases">
        <title>Genome sequencing of Paenibacillus faecis DSM 23593(T).</title>
        <authorList>
            <person name="Kook J.-K."/>
            <person name="Park S.-N."/>
            <person name="Lim Y.K."/>
        </authorList>
    </citation>
    <scope>NUCLEOTIDE SEQUENCE [LARGE SCALE GENOMIC DNA]</scope>
    <source>
        <strain evidence="1 2">DSM 23593</strain>
    </source>
</reference>
<protein>
    <submittedName>
        <fullName evidence="1">Uncharacterized protein</fullName>
    </submittedName>
</protein>
<dbReference type="RefSeq" id="WP_148450075.1">
    <property type="nucleotide sequence ID" value="NZ_VSDO01000001.1"/>
</dbReference>
<dbReference type="Proteomes" id="UP000325218">
    <property type="component" value="Unassembled WGS sequence"/>
</dbReference>
<name>A0A5D0CWW0_9BACL</name>
<proteinExistence type="predicted"/>
<sequence>MIWITEETPFMNKSVPGQQRFVFPNDEMSAFAQALVDKLEEVREMCRSHGLNFQYDRDQYITAIRSYKSKRG</sequence>
<organism evidence="1 2">
    <name type="scientific">Paenibacillus faecis</name>
    <dbReference type="NCBI Taxonomy" id="862114"/>
    <lineage>
        <taxon>Bacteria</taxon>
        <taxon>Bacillati</taxon>
        <taxon>Bacillota</taxon>
        <taxon>Bacilli</taxon>
        <taxon>Bacillales</taxon>
        <taxon>Paenibacillaceae</taxon>
        <taxon>Paenibacillus</taxon>
    </lineage>
</organism>
<dbReference type="OrthoDB" id="2649985at2"/>
<comment type="caution">
    <text evidence="1">The sequence shown here is derived from an EMBL/GenBank/DDBJ whole genome shotgun (WGS) entry which is preliminary data.</text>
</comment>
<dbReference type="AlphaFoldDB" id="A0A5D0CWW0"/>
<evidence type="ECO:0000313" key="1">
    <source>
        <dbReference type="EMBL" id="TYA14479.1"/>
    </source>
</evidence>